<dbReference type="Proteomes" id="UP001064048">
    <property type="component" value="Chromosome 2"/>
</dbReference>
<gene>
    <name evidence="1" type="ORF">MSG28_001860</name>
</gene>
<sequence length="515" mass="58758">MRKIQGPNGHFIVGNAFQFIVSPDDLMDLGRQLAKKFPNIYRFWCYPIGTVTIYSPEDIEVKNGKQDGKFLTPTFHFNILRQFSKILQENSQRLLDILYNTAERPIDVVPVISEFTLSSICETAMGTQLNKDNIAEGKSYKEAIYQIGSIVTHRFVRIYLIVDFILNLTSWGKAQKKVLDTIHRTKLQKKLMNYFGDTDRPIEMEDLANLRYLECCIKESLRIYPPVHFISRRLSEDVTLSNYHVPAGVECHISIFDLHHREDLFPNPSVFDPDRFLPENCVGRHPYAYIPFSAGPRNCIGQKFAMLEMKLLMAEVLRKFELQPVTRPVDLKFVADLVLRNKPELNFVLLTGYPPRHRTGATLKKEMKNKGVYNRDISQFLPPFSKTTTARKRGAYLQISRQCFSRETSDLQMLGLWNNTKFWDMKNVNEDHDSGRGVVYARVALSASGAAVRAVAVRGRVRVAERALKQKTVALPASGLQAARVTARTQLSHSACSAILLGLLFVHNVKFSCHV</sequence>
<evidence type="ECO:0000313" key="2">
    <source>
        <dbReference type="Proteomes" id="UP001064048"/>
    </source>
</evidence>
<name>A0ACC0KVP6_CHOFU</name>
<reference evidence="1 2" key="1">
    <citation type="journal article" date="2022" name="Genome Biol. Evol.">
        <title>The Spruce Budworm Genome: Reconstructing the Evolutionary History of Antifreeze Proteins.</title>
        <authorList>
            <person name="Beliveau C."/>
            <person name="Gagne P."/>
            <person name="Picq S."/>
            <person name="Vernygora O."/>
            <person name="Keeling C.I."/>
            <person name="Pinkney K."/>
            <person name="Doucet D."/>
            <person name="Wen F."/>
            <person name="Johnston J.S."/>
            <person name="Maaroufi H."/>
            <person name="Boyle B."/>
            <person name="Laroche J."/>
            <person name="Dewar K."/>
            <person name="Juretic N."/>
            <person name="Blackburn G."/>
            <person name="Nisole A."/>
            <person name="Brunet B."/>
            <person name="Brandao M."/>
            <person name="Lumley L."/>
            <person name="Duan J."/>
            <person name="Quan G."/>
            <person name="Lucarotti C.J."/>
            <person name="Roe A.D."/>
            <person name="Sperling F.A.H."/>
            <person name="Levesque R.C."/>
            <person name="Cusson M."/>
        </authorList>
    </citation>
    <scope>NUCLEOTIDE SEQUENCE [LARGE SCALE GENOMIC DNA]</scope>
    <source>
        <strain evidence="1">Glfc:IPQL:Cfum</strain>
    </source>
</reference>
<protein>
    <submittedName>
        <fullName evidence="1">Uncharacterized protein</fullName>
    </submittedName>
</protein>
<dbReference type="EMBL" id="CM046102">
    <property type="protein sequence ID" value="KAI8440651.1"/>
    <property type="molecule type" value="Genomic_DNA"/>
</dbReference>
<keyword evidence="2" id="KW-1185">Reference proteome</keyword>
<accession>A0ACC0KVP6</accession>
<comment type="caution">
    <text evidence="1">The sequence shown here is derived from an EMBL/GenBank/DDBJ whole genome shotgun (WGS) entry which is preliminary data.</text>
</comment>
<evidence type="ECO:0000313" key="1">
    <source>
        <dbReference type="EMBL" id="KAI8440651.1"/>
    </source>
</evidence>
<proteinExistence type="predicted"/>
<organism evidence="1 2">
    <name type="scientific">Choristoneura fumiferana</name>
    <name type="common">Spruce budworm moth</name>
    <name type="synonym">Archips fumiferana</name>
    <dbReference type="NCBI Taxonomy" id="7141"/>
    <lineage>
        <taxon>Eukaryota</taxon>
        <taxon>Metazoa</taxon>
        <taxon>Ecdysozoa</taxon>
        <taxon>Arthropoda</taxon>
        <taxon>Hexapoda</taxon>
        <taxon>Insecta</taxon>
        <taxon>Pterygota</taxon>
        <taxon>Neoptera</taxon>
        <taxon>Endopterygota</taxon>
        <taxon>Lepidoptera</taxon>
        <taxon>Glossata</taxon>
        <taxon>Ditrysia</taxon>
        <taxon>Tortricoidea</taxon>
        <taxon>Tortricidae</taxon>
        <taxon>Tortricinae</taxon>
        <taxon>Choristoneura</taxon>
    </lineage>
</organism>